<dbReference type="EMBL" id="UINC01106005">
    <property type="protein sequence ID" value="SVC70350.1"/>
    <property type="molecule type" value="Genomic_DNA"/>
</dbReference>
<dbReference type="InterPro" id="IPR051317">
    <property type="entry name" value="Gfo/Idh/MocA_oxidoreduct"/>
</dbReference>
<evidence type="ECO:0000259" key="1">
    <source>
        <dbReference type="Pfam" id="PF01408"/>
    </source>
</evidence>
<dbReference type="GO" id="GO:0000166">
    <property type="term" value="F:nucleotide binding"/>
    <property type="evidence" value="ECO:0007669"/>
    <property type="project" value="InterPro"/>
</dbReference>
<reference evidence="2" key="1">
    <citation type="submission" date="2018-05" db="EMBL/GenBank/DDBJ databases">
        <authorList>
            <person name="Lanie J.A."/>
            <person name="Ng W.-L."/>
            <person name="Kazmierczak K.M."/>
            <person name="Andrzejewski T.M."/>
            <person name="Davidsen T.M."/>
            <person name="Wayne K.J."/>
            <person name="Tettelin H."/>
            <person name="Glass J.I."/>
            <person name="Rusch D."/>
            <person name="Podicherti R."/>
            <person name="Tsui H.-C.T."/>
            <person name="Winkler M.E."/>
        </authorList>
    </citation>
    <scope>NUCLEOTIDE SEQUENCE</scope>
</reference>
<dbReference type="Pfam" id="PF01408">
    <property type="entry name" value="GFO_IDH_MocA"/>
    <property type="match status" value="1"/>
</dbReference>
<dbReference type="Gene3D" id="3.40.50.720">
    <property type="entry name" value="NAD(P)-binding Rossmann-like Domain"/>
    <property type="match status" value="1"/>
</dbReference>
<dbReference type="SUPFAM" id="SSF51735">
    <property type="entry name" value="NAD(P)-binding Rossmann-fold domains"/>
    <property type="match status" value="1"/>
</dbReference>
<dbReference type="InterPro" id="IPR000683">
    <property type="entry name" value="Gfo/Idh/MocA-like_OxRdtase_N"/>
</dbReference>
<feature type="domain" description="Gfo/Idh/MocA-like oxidoreductase N-terminal" evidence="1">
    <location>
        <begin position="4"/>
        <end position="119"/>
    </location>
</feature>
<dbReference type="PANTHER" id="PTHR43708:SF8">
    <property type="entry name" value="OXIDOREDUCTASE"/>
    <property type="match status" value="1"/>
</dbReference>
<protein>
    <recommendedName>
        <fullName evidence="1">Gfo/Idh/MocA-like oxidoreductase N-terminal domain-containing protein</fullName>
    </recommendedName>
</protein>
<evidence type="ECO:0000313" key="2">
    <source>
        <dbReference type="EMBL" id="SVC70350.1"/>
    </source>
</evidence>
<feature type="non-terminal residue" evidence="2">
    <location>
        <position position="144"/>
    </location>
</feature>
<sequence length="144" mass="15840">MPHRIAFIGFRHGHILSLYDAAQQRDDLEIVAACEEHSSTRADLTDSGRVEFTHDSATDLLRDSDCDIVAVGDTYARRGSLLLAALEAGRHVIADKPACTRLSEVHQIEEAAAESGLQVGCMLTMRDSRFMRTTRRLVMEGAIG</sequence>
<dbReference type="PANTHER" id="PTHR43708">
    <property type="entry name" value="CONSERVED EXPRESSED OXIDOREDUCTASE (EUROFUNG)"/>
    <property type="match status" value="1"/>
</dbReference>
<dbReference type="AlphaFoldDB" id="A0A382PC07"/>
<name>A0A382PC07_9ZZZZ</name>
<dbReference type="InterPro" id="IPR036291">
    <property type="entry name" value="NAD(P)-bd_dom_sf"/>
</dbReference>
<proteinExistence type="predicted"/>
<organism evidence="2">
    <name type="scientific">marine metagenome</name>
    <dbReference type="NCBI Taxonomy" id="408172"/>
    <lineage>
        <taxon>unclassified sequences</taxon>
        <taxon>metagenomes</taxon>
        <taxon>ecological metagenomes</taxon>
    </lineage>
</organism>
<gene>
    <name evidence="2" type="ORF">METZ01_LOCUS323204</name>
</gene>
<accession>A0A382PC07</accession>